<sequence>MRGTQSVLILMALFSTGFAEGVVAQPGFDWKVVNNFPFFKTQGALDLYMQRAGSSIGEGESVTSTLDRSMPDDFLDQVRRVNQPADINAIFHNKAVKIEVTWSGGGSGRCVLRQIDANFSSTVACSDGRAELDAEVGQPWRVSLVAESGVLQGNLSGVVRDLTLVGIGDSYASGEGNPDRPAVNTVHLSGHMSESGAVNFSALSGFGWTKTYLPNTSAEWLDAKCNRSIYSYQVMSAAYIAAKNPKTLVRFAHWSCTGAEVFDGLLFPQGITPKVDSAGLSQAGIPSQLDQLVSALCKTQTGRKVIDLSPYEKYRSIDPKQRVRHYNAMACPTGNLKKPDAILLSVGGNDVHFGRVVMHVLAPAGGGPLWREGGLRVISPMSPGEASEALQNGWLRQRYDILDSVLLAQFGDITAPMPSVFQLNYPNPLLRETGYCRTQGSLGTDSLAEVFSANGSRGWNITELEAKNTTKLVIEPLQLAVRANAARPGWVIVDGHLDEFKKHGFCSPENQDARRVEYNFPEVRIAGGGKAQWRNITPEDWKPYAQTARWIRMPNDSYLTQFNHRLGRLLPDDRRFLGTAHPNSWGHASFAQATAQRISKQIQIPSYQQ</sequence>
<dbReference type="PANTHER" id="PTHR37981:SF1">
    <property type="entry name" value="SGNH HYDROLASE-TYPE ESTERASE DOMAIN-CONTAINING PROTEIN"/>
    <property type="match status" value="1"/>
</dbReference>
<evidence type="ECO:0000313" key="3">
    <source>
        <dbReference type="Proteomes" id="UP000325161"/>
    </source>
</evidence>
<dbReference type="GO" id="GO:0016788">
    <property type="term" value="F:hydrolase activity, acting on ester bonds"/>
    <property type="evidence" value="ECO:0007669"/>
    <property type="project" value="InterPro"/>
</dbReference>
<evidence type="ECO:0008006" key="4">
    <source>
        <dbReference type="Google" id="ProtNLM"/>
    </source>
</evidence>
<feature type="chain" id="PRO_5023004818" description="SGNH/GDSL hydrolase family protein" evidence="1">
    <location>
        <begin position="20"/>
        <end position="609"/>
    </location>
</feature>
<dbReference type="PANTHER" id="PTHR37981">
    <property type="entry name" value="LIPASE 2"/>
    <property type="match status" value="1"/>
</dbReference>
<dbReference type="InterPro" id="IPR037460">
    <property type="entry name" value="SEST-like"/>
</dbReference>
<dbReference type="KEGG" id="pacr:FXN63_12690"/>
<dbReference type="AlphaFoldDB" id="A0A5C0AYV4"/>
<evidence type="ECO:0000256" key="1">
    <source>
        <dbReference type="SAM" id="SignalP"/>
    </source>
</evidence>
<dbReference type="EMBL" id="CP043046">
    <property type="protein sequence ID" value="QEI06593.1"/>
    <property type="molecule type" value="Genomic_DNA"/>
</dbReference>
<dbReference type="Gene3D" id="3.40.50.1110">
    <property type="entry name" value="SGNH hydrolase"/>
    <property type="match status" value="1"/>
</dbReference>
<dbReference type="Proteomes" id="UP000325161">
    <property type="component" value="Chromosome"/>
</dbReference>
<name>A0A5C0AYV4_9BURK</name>
<keyword evidence="3" id="KW-1185">Reference proteome</keyword>
<dbReference type="RefSeq" id="WP_148815344.1">
    <property type="nucleotide sequence ID" value="NZ_CP043046.1"/>
</dbReference>
<accession>A0A5C0AYV4</accession>
<dbReference type="OrthoDB" id="7583701at2"/>
<feature type="signal peptide" evidence="1">
    <location>
        <begin position="1"/>
        <end position="19"/>
    </location>
</feature>
<dbReference type="GO" id="GO:0006629">
    <property type="term" value="P:lipid metabolic process"/>
    <property type="evidence" value="ECO:0007669"/>
    <property type="project" value="TreeGrafter"/>
</dbReference>
<gene>
    <name evidence="2" type="ORF">FXN63_12690</name>
</gene>
<protein>
    <recommendedName>
        <fullName evidence="4">SGNH/GDSL hydrolase family protein</fullName>
    </recommendedName>
</protein>
<proteinExistence type="predicted"/>
<dbReference type="InterPro" id="IPR036514">
    <property type="entry name" value="SGNH_hydro_sf"/>
</dbReference>
<evidence type="ECO:0000313" key="2">
    <source>
        <dbReference type="EMBL" id="QEI06593.1"/>
    </source>
</evidence>
<reference evidence="2 3" key="1">
    <citation type="submission" date="2019-08" db="EMBL/GenBank/DDBJ databases">
        <title>Amphibian skin-associated Pigmentiphaga: genome sequence and occurrence across geography and hosts.</title>
        <authorList>
            <person name="Bletz M.C."/>
            <person name="Bunk B."/>
            <person name="Sproeer C."/>
            <person name="Biwer P."/>
            <person name="Reiter S."/>
            <person name="Rabemananjara F.C.E."/>
            <person name="Schulz S."/>
            <person name="Overmann J."/>
            <person name="Vences M."/>
        </authorList>
    </citation>
    <scope>NUCLEOTIDE SEQUENCE [LARGE SCALE GENOMIC DNA]</scope>
    <source>
        <strain evidence="2 3">Mada1488</strain>
    </source>
</reference>
<keyword evidence="1" id="KW-0732">Signal</keyword>
<organism evidence="2 3">
    <name type="scientific">Pigmentiphaga aceris</name>
    <dbReference type="NCBI Taxonomy" id="1940612"/>
    <lineage>
        <taxon>Bacteria</taxon>
        <taxon>Pseudomonadati</taxon>
        <taxon>Pseudomonadota</taxon>
        <taxon>Betaproteobacteria</taxon>
        <taxon>Burkholderiales</taxon>
        <taxon>Alcaligenaceae</taxon>
        <taxon>Pigmentiphaga</taxon>
    </lineage>
</organism>
<dbReference type="SUPFAM" id="SSF52266">
    <property type="entry name" value="SGNH hydrolase"/>
    <property type="match status" value="1"/>
</dbReference>